<dbReference type="GO" id="GO:0016747">
    <property type="term" value="F:acyltransferase activity, transferring groups other than amino-acyl groups"/>
    <property type="evidence" value="ECO:0007669"/>
    <property type="project" value="TreeGrafter"/>
</dbReference>
<keyword evidence="3" id="KW-1185">Reference proteome</keyword>
<dbReference type="AlphaFoldDB" id="A0A1N7H8J6"/>
<dbReference type="EMBL" id="FTNT01000013">
    <property type="protein sequence ID" value="SIS21166.1"/>
    <property type="molecule type" value="Genomic_DNA"/>
</dbReference>
<dbReference type="Pfam" id="PF00756">
    <property type="entry name" value="Esterase"/>
    <property type="match status" value="1"/>
</dbReference>
<protein>
    <submittedName>
        <fullName evidence="2">S-formylglutathione hydrolase FrmB</fullName>
    </submittedName>
</protein>
<proteinExistence type="predicted"/>
<dbReference type="InterPro" id="IPR000801">
    <property type="entry name" value="Esterase-like"/>
</dbReference>
<feature type="region of interest" description="Disordered" evidence="1">
    <location>
        <begin position="53"/>
        <end position="79"/>
    </location>
</feature>
<dbReference type="InterPro" id="IPR029058">
    <property type="entry name" value="AB_hydrolase_fold"/>
</dbReference>
<reference evidence="2 3" key="1">
    <citation type="submission" date="2017-01" db="EMBL/GenBank/DDBJ databases">
        <authorList>
            <person name="Mah S.A."/>
            <person name="Swanson W.J."/>
            <person name="Moy G.W."/>
            <person name="Vacquier V.D."/>
        </authorList>
    </citation>
    <scope>NUCLEOTIDE SEQUENCE [LARGE SCALE GENOMIC DNA]</scope>
    <source>
        <strain evidence="2 3">CPCC 203464</strain>
    </source>
</reference>
<organism evidence="2 3">
    <name type="scientific">Williamsia sterculiae</name>
    <dbReference type="NCBI Taxonomy" id="1344003"/>
    <lineage>
        <taxon>Bacteria</taxon>
        <taxon>Bacillati</taxon>
        <taxon>Actinomycetota</taxon>
        <taxon>Actinomycetes</taxon>
        <taxon>Mycobacteriales</taxon>
        <taxon>Nocardiaceae</taxon>
        <taxon>Williamsia</taxon>
    </lineage>
</organism>
<dbReference type="STRING" id="1344003.SAMN05445060_3689"/>
<accession>A0A1N7H8J6</accession>
<evidence type="ECO:0000256" key="1">
    <source>
        <dbReference type="SAM" id="MobiDB-lite"/>
    </source>
</evidence>
<keyword evidence="2" id="KW-0378">Hydrolase</keyword>
<dbReference type="Proteomes" id="UP000186218">
    <property type="component" value="Unassembled WGS sequence"/>
</dbReference>
<feature type="compositionally biased region" description="Pro residues" evidence="1">
    <location>
        <begin position="61"/>
        <end position="78"/>
    </location>
</feature>
<dbReference type="SUPFAM" id="SSF53474">
    <property type="entry name" value="alpha/beta-Hydrolases"/>
    <property type="match status" value="1"/>
</dbReference>
<sequence>MTREFGLLKRELVAMRVLTRVRTGLMATAVATGLVVAGSMTAGVVVPAVAGAAPTTTKPAPAKPKPAPKPAPGAPTPPAVAGVKVTNTFWYSDRRVALWVYSPAMGTPIQVQILLARDWNAQPTAKFPQLLTLDGLRAQDDQSGWILNTNIEDFYKDKNVNVVMPIGGESSFYTDWQSPDNGKTYKWETFLTKELPSVLENDWRSTQVRGVQGLSMGGSAAMMLAARNPGFYKFAASYSGILQLSTIGMPQAIQFAVRDAGGYDSSKMFGPPTDPAWKAHDPYLLADKLKGTSLYISSGNGLPGKYDTPSKLPYLATNYAGVGLEVLARVTSQQMATKLNQLGIPAQALYRPSGTHTWPYWQFEMTQAWPQAAGALGLVADNPACSTAGAIAPVAKAHAELGACLTPEYGVPGGRAQDFRNGRVIWSAKTGAKVVGGAIGGAYVAAGGPGGYLGFPTSDELGTPDRIGRFNRFENGNVYWTAKTGAHPVVGAISAAWGKAGYERGPLGYPAGDEITTPNGKGRVQAFQIGAYYWNQANGANSVQGRIQDKYGQLGYEGSWLGFPKTSELALRDGGRFNRFDGGNIYWTPAHGAAAIANGDILDAWGKAGYENGKLGYPIGDQTDVPGGSRVPFEHGVIDDINGTVTVH</sequence>
<dbReference type="Gene3D" id="3.40.50.1820">
    <property type="entry name" value="alpha/beta hydrolase"/>
    <property type="match status" value="1"/>
</dbReference>
<gene>
    <name evidence="2" type="ORF">SAMN05445060_3689</name>
</gene>
<dbReference type="InterPro" id="IPR013207">
    <property type="entry name" value="LGFP"/>
</dbReference>
<name>A0A1N7H8J6_9NOCA</name>
<dbReference type="PANTHER" id="PTHR48098:SF1">
    <property type="entry name" value="DIACYLGLYCEROL ACYLTRANSFERASE_MYCOLYLTRANSFERASE AG85A"/>
    <property type="match status" value="1"/>
</dbReference>
<dbReference type="GO" id="GO:0016787">
    <property type="term" value="F:hydrolase activity"/>
    <property type="evidence" value="ECO:0007669"/>
    <property type="project" value="UniProtKB-KW"/>
</dbReference>
<evidence type="ECO:0000313" key="3">
    <source>
        <dbReference type="Proteomes" id="UP000186218"/>
    </source>
</evidence>
<dbReference type="PANTHER" id="PTHR48098">
    <property type="entry name" value="ENTEROCHELIN ESTERASE-RELATED"/>
    <property type="match status" value="1"/>
</dbReference>
<evidence type="ECO:0000313" key="2">
    <source>
        <dbReference type="EMBL" id="SIS21166.1"/>
    </source>
</evidence>
<dbReference type="InterPro" id="IPR050583">
    <property type="entry name" value="Mycobacterial_A85_antigen"/>
</dbReference>
<dbReference type="Pfam" id="PF08310">
    <property type="entry name" value="LGFP"/>
    <property type="match status" value="4"/>
</dbReference>